<name>A0A0G1XNQ8_9BACT</name>
<evidence type="ECO:0000256" key="3">
    <source>
        <dbReference type="ARBA" id="ARBA00022722"/>
    </source>
</evidence>
<dbReference type="AlphaFoldDB" id="A0A0G1XNQ8"/>
<evidence type="ECO:0000313" key="8">
    <source>
        <dbReference type="EMBL" id="KKU95970.1"/>
    </source>
</evidence>
<proteinExistence type="inferred from homology"/>
<dbReference type="InterPro" id="IPR012933">
    <property type="entry name" value="HicA_mRNA_interferase"/>
</dbReference>
<accession>A0A0G1XNQ8</accession>
<dbReference type="GO" id="GO:0004519">
    <property type="term" value="F:endonuclease activity"/>
    <property type="evidence" value="ECO:0007669"/>
    <property type="project" value="UniProtKB-KW"/>
</dbReference>
<keyword evidence="4" id="KW-0255">Endonuclease</keyword>
<sequence length="76" mass="8480">MGKLPQISGVALVRALKRDGWQEMSQKGSHLKLIKHLKPIGTARVIVPMHRVLKKGTLHGILKDAALSREKLLRLL</sequence>
<keyword evidence="7" id="KW-0346">Stress response</keyword>
<evidence type="ECO:0000256" key="5">
    <source>
        <dbReference type="ARBA" id="ARBA00022801"/>
    </source>
</evidence>
<evidence type="ECO:0000256" key="7">
    <source>
        <dbReference type="ARBA" id="ARBA00023016"/>
    </source>
</evidence>
<evidence type="ECO:0000256" key="4">
    <source>
        <dbReference type="ARBA" id="ARBA00022759"/>
    </source>
</evidence>
<dbReference type="EMBL" id="LCPJ01000006">
    <property type="protein sequence ID" value="KKU95970.1"/>
    <property type="molecule type" value="Genomic_DNA"/>
</dbReference>
<dbReference type="Proteomes" id="UP000034661">
    <property type="component" value="Unassembled WGS sequence"/>
</dbReference>
<keyword evidence="5" id="KW-0378">Hydrolase</keyword>
<evidence type="ECO:0000256" key="6">
    <source>
        <dbReference type="ARBA" id="ARBA00022884"/>
    </source>
</evidence>
<dbReference type="Gene3D" id="3.30.920.30">
    <property type="entry name" value="Hypothetical protein"/>
    <property type="match status" value="1"/>
</dbReference>
<dbReference type="GO" id="GO:0003729">
    <property type="term" value="F:mRNA binding"/>
    <property type="evidence" value="ECO:0007669"/>
    <property type="project" value="InterPro"/>
</dbReference>
<gene>
    <name evidence="8" type="ORF">UY27_C0006G0018</name>
</gene>
<dbReference type="GO" id="GO:0016787">
    <property type="term" value="F:hydrolase activity"/>
    <property type="evidence" value="ECO:0007669"/>
    <property type="project" value="UniProtKB-KW"/>
</dbReference>
<evidence type="ECO:0000256" key="2">
    <source>
        <dbReference type="ARBA" id="ARBA00022649"/>
    </source>
</evidence>
<dbReference type="SUPFAM" id="SSF54786">
    <property type="entry name" value="YcfA/nrd intein domain"/>
    <property type="match status" value="1"/>
</dbReference>
<keyword evidence="2" id="KW-1277">Toxin-antitoxin system</keyword>
<comment type="caution">
    <text evidence="8">The sequence shown here is derived from an EMBL/GenBank/DDBJ whole genome shotgun (WGS) entry which is preliminary data.</text>
</comment>
<dbReference type="InterPro" id="IPR038570">
    <property type="entry name" value="HicA_sf"/>
</dbReference>
<organism evidence="8 9">
    <name type="scientific">Candidatus Gottesmanbacteria bacterium GW2011_GWA1_48_13</name>
    <dbReference type="NCBI Taxonomy" id="1618439"/>
    <lineage>
        <taxon>Bacteria</taxon>
        <taxon>Candidatus Gottesmaniibacteriota</taxon>
    </lineage>
</organism>
<dbReference type="Pfam" id="PF07927">
    <property type="entry name" value="HicA_toxin"/>
    <property type="match status" value="1"/>
</dbReference>
<keyword evidence="3" id="KW-0540">Nuclease</keyword>
<protein>
    <submittedName>
        <fullName evidence="8">Ycfa-like protein</fullName>
    </submittedName>
</protein>
<evidence type="ECO:0000313" key="9">
    <source>
        <dbReference type="Proteomes" id="UP000034661"/>
    </source>
</evidence>
<comment type="similarity">
    <text evidence="1">Belongs to the HicA mRNA interferase family.</text>
</comment>
<evidence type="ECO:0000256" key="1">
    <source>
        <dbReference type="ARBA" id="ARBA00006620"/>
    </source>
</evidence>
<reference evidence="8 9" key="1">
    <citation type="journal article" date="2015" name="Nature">
        <title>rRNA introns, odd ribosomes, and small enigmatic genomes across a large radiation of phyla.</title>
        <authorList>
            <person name="Brown C.T."/>
            <person name="Hug L.A."/>
            <person name="Thomas B.C."/>
            <person name="Sharon I."/>
            <person name="Castelle C.J."/>
            <person name="Singh A."/>
            <person name="Wilkins M.J."/>
            <person name="Williams K.H."/>
            <person name="Banfield J.F."/>
        </authorList>
    </citation>
    <scope>NUCLEOTIDE SEQUENCE [LARGE SCALE GENOMIC DNA]</scope>
</reference>
<keyword evidence="6" id="KW-0694">RNA-binding</keyword>